<accession>A0A914HIB9</accession>
<dbReference type="InterPro" id="IPR003347">
    <property type="entry name" value="JmjC_dom"/>
</dbReference>
<evidence type="ECO:0000256" key="1">
    <source>
        <dbReference type="SAM" id="MobiDB-lite"/>
    </source>
</evidence>
<dbReference type="PANTHER" id="PTHR10694:SF129">
    <property type="entry name" value="LYSINE-SPECIFIC DEMETHYLASE 4B-RELATED"/>
    <property type="match status" value="1"/>
</dbReference>
<evidence type="ECO:0000259" key="2">
    <source>
        <dbReference type="SMART" id="SM00558"/>
    </source>
</evidence>
<dbReference type="GO" id="GO:0010468">
    <property type="term" value="P:regulation of gene expression"/>
    <property type="evidence" value="ECO:0007669"/>
    <property type="project" value="TreeGrafter"/>
</dbReference>
<proteinExistence type="predicted"/>
<dbReference type="GO" id="GO:0000785">
    <property type="term" value="C:chromatin"/>
    <property type="evidence" value="ECO:0007669"/>
    <property type="project" value="TreeGrafter"/>
</dbReference>
<reference evidence="4" key="1">
    <citation type="submission" date="2022-11" db="UniProtKB">
        <authorList>
            <consortium name="WormBaseParasite"/>
        </authorList>
    </citation>
    <scope>IDENTIFICATION</scope>
</reference>
<dbReference type="AlphaFoldDB" id="A0A914HIB9"/>
<protein>
    <submittedName>
        <fullName evidence="4">JmjC domain-containing protein</fullName>
    </submittedName>
</protein>
<organism evidence="3 4">
    <name type="scientific">Globodera rostochiensis</name>
    <name type="common">Golden nematode worm</name>
    <name type="synonym">Heterodera rostochiensis</name>
    <dbReference type="NCBI Taxonomy" id="31243"/>
    <lineage>
        <taxon>Eukaryota</taxon>
        <taxon>Metazoa</taxon>
        <taxon>Ecdysozoa</taxon>
        <taxon>Nematoda</taxon>
        <taxon>Chromadorea</taxon>
        <taxon>Rhabditida</taxon>
        <taxon>Tylenchina</taxon>
        <taxon>Tylenchomorpha</taxon>
        <taxon>Tylenchoidea</taxon>
        <taxon>Heteroderidae</taxon>
        <taxon>Heteroderinae</taxon>
        <taxon>Globodera</taxon>
    </lineage>
</organism>
<dbReference type="SMART" id="SM00558">
    <property type="entry name" value="JmjC"/>
    <property type="match status" value="1"/>
</dbReference>
<sequence>MLEFFEFFYAVGFFDALTTFLRPADNWRRVKSAGGLGVRFRHLDLQPAIARSASSAPHSCGRRKQVFSEERKDWVLPPELADLTITMDRLVTCRRAGALSYLSEGKALPRKIRTALASTQYAQALPPLNGESDEELERYFNVLVSGGEPLFWYYGFRWFAPAASETPFYRAVMEMLESCNGVYRQMSNEPPSDALLVRGLCAPQGVSAFALHREDEHVHHLNYNLGPGTKLWLFVGGQYEEAVKSLGQRLFGDRWPNCLNPLGHVSFFFSPEQLREAGIPFRFHIQRPGEAVLTVGLHCGINLGATVCLVKEFCSVRAAREFRRLGERTRCGCRGPASYRFTDGQGSEYVELSETAHSSALKFESKARRKADVRVPQKRDRRDQPIDLDTIDLN</sequence>
<dbReference type="WBParaSite" id="Gr19_v10_g17795.t1">
    <property type="protein sequence ID" value="Gr19_v10_g17795.t1"/>
    <property type="gene ID" value="Gr19_v10_g17795"/>
</dbReference>
<feature type="region of interest" description="Disordered" evidence="1">
    <location>
        <begin position="372"/>
        <end position="394"/>
    </location>
</feature>
<feature type="compositionally biased region" description="Basic and acidic residues" evidence="1">
    <location>
        <begin position="372"/>
        <end position="385"/>
    </location>
</feature>
<dbReference type="PANTHER" id="PTHR10694">
    <property type="entry name" value="LYSINE-SPECIFIC DEMETHYLASE"/>
    <property type="match status" value="1"/>
</dbReference>
<dbReference type="GO" id="GO:0032454">
    <property type="term" value="F:histone H3K9 demethylase activity"/>
    <property type="evidence" value="ECO:0007669"/>
    <property type="project" value="TreeGrafter"/>
</dbReference>
<dbReference type="GO" id="GO:0051864">
    <property type="term" value="F:histone H3K36 demethylase activity"/>
    <property type="evidence" value="ECO:0007669"/>
    <property type="project" value="TreeGrafter"/>
</dbReference>
<name>A0A914HIB9_GLORO</name>
<feature type="domain" description="JmjC" evidence="2">
    <location>
        <begin position="153"/>
        <end position="330"/>
    </location>
</feature>
<evidence type="ECO:0000313" key="4">
    <source>
        <dbReference type="WBParaSite" id="Gr19_v10_g17795.t1"/>
    </source>
</evidence>
<evidence type="ECO:0000313" key="3">
    <source>
        <dbReference type="Proteomes" id="UP000887572"/>
    </source>
</evidence>
<keyword evidence="3" id="KW-1185">Reference proteome</keyword>
<dbReference type="Proteomes" id="UP000887572">
    <property type="component" value="Unplaced"/>
</dbReference>
<dbReference type="GO" id="GO:0005634">
    <property type="term" value="C:nucleus"/>
    <property type="evidence" value="ECO:0007669"/>
    <property type="project" value="TreeGrafter"/>
</dbReference>
<dbReference type="Pfam" id="PF02373">
    <property type="entry name" value="JmjC"/>
    <property type="match status" value="1"/>
</dbReference>
<dbReference type="Gene3D" id="2.60.120.650">
    <property type="entry name" value="Cupin"/>
    <property type="match status" value="1"/>
</dbReference>